<dbReference type="Pfam" id="PF06945">
    <property type="entry name" value="DUF1289"/>
    <property type="match status" value="1"/>
</dbReference>
<proteinExistence type="predicted"/>
<name>A0AAP8MGV7_9GAMM</name>
<dbReference type="InterPro" id="IPR010710">
    <property type="entry name" value="DUF1289"/>
</dbReference>
<protein>
    <submittedName>
        <fullName evidence="1">DUF1289 domain-containing protein</fullName>
    </submittedName>
</protein>
<sequence length="64" mass="7247">MSQQEPQSPCIAVCALDENDVCIGCYRTADEITDWFMLDAEAKREIVKKANERRDEQSGGVRLL</sequence>
<dbReference type="AlphaFoldDB" id="A0AAP8MGV7"/>
<gene>
    <name evidence="1" type="ORF">C0029_03180</name>
</gene>
<dbReference type="Proteomes" id="UP000235162">
    <property type="component" value="Unassembled WGS sequence"/>
</dbReference>
<dbReference type="PANTHER" id="PTHR35175">
    <property type="entry name" value="DUF1289 DOMAIN-CONTAINING PROTEIN"/>
    <property type="match status" value="1"/>
</dbReference>
<organism evidence="1 2">
    <name type="scientific">Halioglobus japonicus</name>
    <dbReference type="NCBI Taxonomy" id="930805"/>
    <lineage>
        <taxon>Bacteria</taxon>
        <taxon>Pseudomonadati</taxon>
        <taxon>Pseudomonadota</taxon>
        <taxon>Gammaproteobacteria</taxon>
        <taxon>Cellvibrionales</taxon>
        <taxon>Halieaceae</taxon>
        <taxon>Halioglobus</taxon>
    </lineage>
</organism>
<dbReference type="PANTHER" id="PTHR35175:SF2">
    <property type="entry name" value="DUF1289 DOMAIN-CONTAINING PROTEIN"/>
    <property type="match status" value="1"/>
</dbReference>
<reference evidence="1 2" key="1">
    <citation type="submission" date="2018-01" db="EMBL/GenBank/DDBJ databases">
        <title>The draft genome sequence of Halioglobus japonicus S1-36.</title>
        <authorList>
            <person name="Du Z.-J."/>
            <person name="Shi M.-J."/>
        </authorList>
    </citation>
    <scope>NUCLEOTIDE SEQUENCE [LARGE SCALE GENOMIC DNA]</scope>
    <source>
        <strain evidence="1 2">S1-36</strain>
    </source>
</reference>
<evidence type="ECO:0000313" key="2">
    <source>
        <dbReference type="Proteomes" id="UP000235162"/>
    </source>
</evidence>
<dbReference type="EMBL" id="PKUR01000001">
    <property type="protein sequence ID" value="PLW87598.1"/>
    <property type="molecule type" value="Genomic_DNA"/>
</dbReference>
<dbReference type="KEGG" id="hja:BST95_15005"/>
<dbReference type="RefSeq" id="WP_066051722.1">
    <property type="nucleotide sequence ID" value="NZ_BMYL01000001.1"/>
</dbReference>
<evidence type="ECO:0000313" key="1">
    <source>
        <dbReference type="EMBL" id="PLW87598.1"/>
    </source>
</evidence>
<keyword evidence="2" id="KW-1185">Reference proteome</keyword>
<accession>A0AAP8MGV7</accession>
<comment type="caution">
    <text evidence="1">The sequence shown here is derived from an EMBL/GenBank/DDBJ whole genome shotgun (WGS) entry which is preliminary data.</text>
</comment>